<organism evidence="2 3">
    <name type="scientific">Vibrio stylophorae</name>
    <dbReference type="NCBI Taxonomy" id="659351"/>
    <lineage>
        <taxon>Bacteria</taxon>
        <taxon>Pseudomonadati</taxon>
        <taxon>Pseudomonadota</taxon>
        <taxon>Gammaproteobacteria</taxon>
        <taxon>Vibrionales</taxon>
        <taxon>Vibrionaceae</taxon>
        <taxon>Vibrio</taxon>
    </lineage>
</organism>
<keyword evidence="1" id="KW-1133">Transmembrane helix</keyword>
<sequence length="216" mass="24395">MIFFGTKGKTVAGPAVDCVTCPHCGKQQHQSFGLLRYFHIYAIPTWMTARQVGLECLHCKYTLIGRDVPDEISHQLKPMLFPKRRVLPLFTGLILLCCLVAGMVHIGHQEELDQAQYLAAPALHDIYIVDITSGLGQEAVQGTYKYAAMRIVHIDDHQYEFALGNMVFEKVQGVRQDIRKGKTNTSSYYDSETLLLSHAQIRHLKQIGALKAIERR</sequence>
<dbReference type="RefSeq" id="WP_237468256.1">
    <property type="nucleotide sequence ID" value="NZ_CAKLDI010000002.1"/>
</dbReference>
<comment type="caution">
    <text evidence="2">The sequence shown here is derived from an EMBL/GenBank/DDBJ whole genome shotgun (WGS) entry which is preliminary data.</text>
</comment>
<evidence type="ECO:0008006" key="4">
    <source>
        <dbReference type="Google" id="ProtNLM"/>
    </source>
</evidence>
<evidence type="ECO:0000313" key="3">
    <source>
        <dbReference type="Proteomes" id="UP000838672"/>
    </source>
</evidence>
<reference evidence="2" key="1">
    <citation type="submission" date="2021-11" db="EMBL/GenBank/DDBJ databases">
        <authorList>
            <person name="Rodrigo-Torres L."/>
            <person name="Arahal R. D."/>
            <person name="Lucena T."/>
        </authorList>
    </citation>
    <scope>NUCLEOTIDE SEQUENCE</scope>
    <source>
        <strain evidence="2">CECT 7929</strain>
    </source>
</reference>
<keyword evidence="1" id="KW-0472">Membrane</keyword>
<accession>A0ABN8DXI2</accession>
<proteinExistence type="predicted"/>
<keyword evidence="1" id="KW-0812">Transmembrane</keyword>
<feature type="transmembrane region" description="Helical" evidence="1">
    <location>
        <begin position="86"/>
        <end position="106"/>
    </location>
</feature>
<dbReference type="Proteomes" id="UP000838672">
    <property type="component" value="Unassembled WGS sequence"/>
</dbReference>
<evidence type="ECO:0000256" key="1">
    <source>
        <dbReference type="SAM" id="Phobius"/>
    </source>
</evidence>
<gene>
    <name evidence="2" type="ORF">VST7929_02986</name>
</gene>
<name>A0ABN8DXI2_9VIBR</name>
<dbReference type="EMBL" id="CAKLDI010000002">
    <property type="protein sequence ID" value="CAH0535413.1"/>
    <property type="molecule type" value="Genomic_DNA"/>
</dbReference>
<evidence type="ECO:0000313" key="2">
    <source>
        <dbReference type="EMBL" id="CAH0535413.1"/>
    </source>
</evidence>
<keyword evidence="3" id="KW-1185">Reference proteome</keyword>
<protein>
    <recommendedName>
        <fullName evidence="4">Zinc-ribbon 15 domain-containing protein</fullName>
    </recommendedName>
</protein>